<dbReference type="OMA" id="TYNPPQW"/>
<dbReference type="KEGG" id="tad:TRIADDRAFT_54019"/>
<dbReference type="OrthoDB" id="5538672at2759"/>
<reference evidence="1 2" key="1">
    <citation type="journal article" date="2008" name="Nature">
        <title>The Trichoplax genome and the nature of placozoans.</title>
        <authorList>
            <person name="Srivastava M."/>
            <person name="Begovic E."/>
            <person name="Chapman J."/>
            <person name="Putnam N.H."/>
            <person name="Hellsten U."/>
            <person name="Kawashima T."/>
            <person name="Kuo A."/>
            <person name="Mitros T."/>
            <person name="Salamov A."/>
            <person name="Carpenter M.L."/>
            <person name="Signorovitch A.Y."/>
            <person name="Moreno M.A."/>
            <person name="Kamm K."/>
            <person name="Grimwood J."/>
            <person name="Schmutz J."/>
            <person name="Shapiro H."/>
            <person name="Grigoriev I.V."/>
            <person name="Buss L.W."/>
            <person name="Schierwater B."/>
            <person name="Dellaporta S.L."/>
            <person name="Rokhsar D.S."/>
        </authorList>
    </citation>
    <scope>NUCLEOTIDE SEQUENCE [LARGE SCALE GENOMIC DNA]</scope>
    <source>
        <strain evidence="1 2">Grell-BS-1999</strain>
    </source>
</reference>
<dbReference type="CTD" id="6751446"/>
<dbReference type="GeneID" id="6751446"/>
<evidence type="ECO:0000313" key="1">
    <source>
        <dbReference type="EMBL" id="EDV26235.1"/>
    </source>
</evidence>
<dbReference type="AlphaFoldDB" id="B3RQW2"/>
<dbReference type="FunCoup" id="B3RQW2">
    <property type="interactions" value="49"/>
</dbReference>
<dbReference type="InParanoid" id="B3RQW2"/>
<dbReference type="Gene3D" id="2.60.40.10">
    <property type="entry name" value="Immunoglobulins"/>
    <property type="match status" value="1"/>
</dbReference>
<dbReference type="GO" id="GO:0097729">
    <property type="term" value="C:9+2 motile cilium"/>
    <property type="evidence" value="ECO:0000318"/>
    <property type="project" value="GO_Central"/>
</dbReference>
<dbReference type="Pfam" id="PF24771">
    <property type="entry name" value="Ig_CFAP74_1st"/>
    <property type="match status" value="1"/>
</dbReference>
<gene>
    <name evidence="1" type="ORF">TRIADDRAFT_54019</name>
</gene>
<dbReference type="GO" id="GO:0044458">
    <property type="term" value="P:motile cilium assembly"/>
    <property type="evidence" value="ECO:0000318"/>
    <property type="project" value="GO_Central"/>
</dbReference>
<dbReference type="RefSeq" id="XP_002110231.1">
    <property type="nucleotide sequence ID" value="XM_002110195.1"/>
</dbReference>
<dbReference type="Proteomes" id="UP000009022">
    <property type="component" value="Unassembled WGS sequence"/>
</dbReference>
<dbReference type="PANTHER" id="PTHR46500:SF1">
    <property type="entry name" value="CILIA- AND FLAGELLA-ASSOCIATED PROTEIN 221"/>
    <property type="match status" value="1"/>
</dbReference>
<evidence type="ECO:0008006" key="3">
    <source>
        <dbReference type="Google" id="ProtNLM"/>
    </source>
</evidence>
<keyword evidence="2" id="KW-1185">Reference proteome</keyword>
<sequence length="854" mass="97854">MALEVNTNHPLSSLDSEIFTQPLHEKSVPNHLVETKIFGQVAHNAVIEAKPSEVHFAGFQIGKTEKYKLKLTNISADPQRVHIIPPTTSYFKISYEKQARLVPGLSIEVNVELFPKDWIYYDDCCVAANSQEDIVVTFTPNDYATAHMKFQLLVSQFNSESFVCTVIGSSEPGLVRKKLIEEHEKESSQTFQDNDIITIPGYDSITDPSLLKPLERSKYKKAMKKTVKVQSGLKPGQKILSHSRVEWSATITKSSPALLCESFNSWNSHTLGSSCVSLICVSFKRQQGMEDMKVPLTLSCPSEVARVLNQKDGKMNVKELKQAVEVVSKSEANRQLKEAFFEQQVRQFVMEERANQLRWMVHRGDEKMTSEQQEVILKSRQHSEESYKIFRKESITLNESNRNAVNCSYRRIFRNANELPNCQPSFDVYSNDNWAKRHSVLQRFIQAARKIIIRERAQKHLESLQVLVDNWRRGHHRPISPATDEEGSFESLDVVPLSIRPDRVLKFRIPVYSVKDEMEPDAIGKVQTDTNGLTSKHLLSYFDLKVPQQYRVMGYQPHAIQSSLEGYITPNTSVSLRVGAEDELIGLPAVGANSADYKANRVDADLKVPETKGIEIKTINEEPNDLDDIEEGAEERQMVEIPMGILKPVEYPPMTIFNPYPGIKAYYPPLKYSEIDEDYYFCPLPRFKQHTSMNPTGNQNAKPFLDRKSVIPGIMKWKRFSSQSLLALNSTPTISSVWVPRWTDPFDDDLLPKEGPPLLTELPEDDRIYLEDKEERDTDIPLLTPEMVRAEFPILEEIEKDREDFSVPLENNKLPTSNIPVGKYGLKSRIDKTRMFRYTFRCRLFEKFLRAYSK</sequence>
<dbReference type="EMBL" id="DS985243">
    <property type="protein sequence ID" value="EDV26235.1"/>
    <property type="molecule type" value="Genomic_DNA"/>
</dbReference>
<evidence type="ECO:0000313" key="2">
    <source>
        <dbReference type="Proteomes" id="UP000009022"/>
    </source>
</evidence>
<dbReference type="InterPro" id="IPR013783">
    <property type="entry name" value="Ig-like_fold"/>
</dbReference>
<organism evidence="1 2">
    <name type="scientific">Trichoplax adhaerens</name>
    <name type="common">Trichoplax reptans</name>
    <dbReference type="NCBI Taxonomy" id="10228"/>
    <lineage>
        <taxon>Eukaryota</taxon>
        <taxon>Metazoa</taxon>
        <taxon>Placozoa</taxon>
        <taxon>Uniplacotomia</taxon>
        <taxon>Trichoplacea</taxon>
        <taxon>Trichoplacidae</taxon>
        <taxon>Trichoplax</taxon>
    </lineage>
</organism>
<protein>
    <recommendedName>
        <fullName evidence="3">Abnormal spindle-like microcephaly-associated protein ASH domain-containing protein</fullName>
    </recommendedName>
</protein>
<dbReference type="HOGENOM" id="CLU_020964_0_0_1"/>
<dbReference type="eggNOG" id="ENOG502QT0T">
    <property type="taxonomic scope" value="Eukaryota"/>
</dbReference>
<proteinExistence type="predicted"/>
<name>B3RQW2_TRIAD</name>
<dbReference type="STRING" id="10228.B3RQW2"/>
<dbReference type="GO" id="GO:0003341">
    <property type="term" value="P:cilium movement"/>
    <property type="evidence" value="ECO:0007669"/>
    <property type="project" value="InterPro"/>
</dbReference>
<dbReference type="PANTHER" id="PTHR46500">
    <property type="entry name" value="CILIA- AND FLAGELLA-ASSOCIATED PROTEIN 221"/>
    <property type="match status" value="1"/>
</dbReference>
<dbReference type="InterPro" id="IPR029676">
    <property type="entry name" value="CFAP221"/>
</dbReference>
<dbReference type="PhylomeDB" id="B3RQW2"/>
<accession>B3RQW2</accession>